<protein>
    <recommendedName>
        <fullName evidence="2">4Fe4S-binding SPASM domain-containing protein</fullName>
    </recommendedName>
</protein>
<evidence type="ECO:0000313" key="1">
    <source>
        <dbReference type="EMBL" id="KKL67998.1"/>
    </source>
</evidence>
<dbReference type="InterPro" id="IPR058240">
    <property type="entry name" value="rSAM_sf"/>
</dbReference>
<proteinExistence type="predicted"/>
<feature type="non-terminal residue" evidence="1">
    <location>
        <position position="1"/>
    </location>
</feature>
<reference evidence="1" key="1">
    <citation type="journal article" date="2015" name="Nature">
        <title>Complex archaea that bridge the gap between prokaryotes and eukaryotes.</title>
        <authorList>
            <person name="Spang A."/>
            <person name="Saw J.H."/>
            <person name="Jorgensen S.L."/>
            <person name="Zaremba-Niedzwiedzka K."/>
            <person name="Martijn J."/>
            <person name="Lind A.E."/>
            <person name="van Eijk R."/>
            <person name="Schleper C."/>
            <person name="Guy L."/>
            <person name="Ettema T.J."/>
        </authorList>
    </citation>
    <scope>NUCLEOTIDE SEQUENCE</scope>
</reference>
<comment type="caution">
    <text evidence="1">The sequence shown here is derived from an EMBL/GenBank/DDBJ whole genome shotgun (WGS) entry which is preliminary data.</text>
</comment>
<dbReference type="EMBL" id="LAZR01026671">
    <property type="protein sequence ID" value="KKL67998.1"/>
    <property type="molecule type" value="Genomic_DNA"/>
</dbReference>
<accession>A0A0F9E1W9</accession>
<organism evidence="1">
    <name type="scientific">marine sediment metagenome</name>
    <dbReference type="NCBI Taxonomy" id="412755"/>
    <lineage>
        <taxon>unclassified sequences</taxon>
        <taxon>metagenomes</taxon>
        <taxon>ecological metagenomes</taxon>
    </lineage>
</organism>
<name>A0A0F9E1W9_9ZZZZ</name>
<evidence type="ECO:0008006" key="2">
    <source>
        <dbReference type="Google" id="ProtNLM"/>
    </source>
</evidence>
<dbReference type="AlphaFoldDB" id="A0A0F9E1W9"/>
<sequence>VIENMKYLVSRKGDSKAFLVFKMLVLPENYQQIHEACKLAKELGLSGFHVRPVDFEREDIAGRKRLDLPIEYIKEQFARCHEEETDAFKVFTVTHKFDPEFHTIHEFSQCLATPLLIPILTDGNAYLCVDKKMEAESRLGSCYPDPEQILTWWGSDQHRELIKAVDITRCSRCTFSQYNIQVEKAVKEDSMMVSFP</sequence>
<gene>
    <name evidence="1" type="ORF">LCGC14_2129410</name>
</gene>
<dbReference type="SUPFAM" id="SSF102114">
    <property type="entry name" value="Radical SAM enzymes"/>
    <property type="match status" value="1"/>
</dbReference>